<reference evidence="3" key="1">
    <citation type="submission" date="2017-01" db="EMBL/GenBank/DDBJ databases">
        <title>Comparative genomics of anhydrobiosis in the tardigrade Hypsibius dujardini.</title>
        <authorList>
            <person name="Yoshida Y."/>
            <person name="Koutsovoulos G."/>
            <person name="Laetsch D."/>
            <person name="Stevens L."/>
            <person name="Kumar S."/>
            <person name="Horikawa D."/>
            <person name="Ishino K."/>
            <person name="Komine S."/>
            <person name="Tomita M."/>
            <person name="Blaxter M."/>
            <person name="Arakawa K."/>
        </authorList>
    </citation>
    <scope>NUCLEOTIDE SEQUENCE [LARGE SCALE GENOMIC DNA]</scope>
    <source>
        <strain evidence="3">Z151</strain>
    </source>
</reference>
<dbReference type="AlphaFoldDB" id="A0A9X6NEH4"/>
<dbReference type="Gene3D" id="2.170.270.10">
    <property type="entry name" value="SET domain"/>
    <property type="match status" value="1"/>
</dbReference>
<comment type="caution">
    <text evidence="2">The sequence shown here is derived from an EMBL/GenBank/DDBJ whole genome shotgun (WGS) entry which is preliminary data.</text>
</comment>
<keyword evidence="3" id="KW-1185">Reference proteome</keyword>
<sequence length="271" mass="30379">MMASLTGIVPDLHTTLAWTSLPSSLRFDTSDKENGPIVRARTTIDANTVFGPLIAPRKPVTPSNPPASVLTILLTTSPAYSSPKMDSFDLSSNDACNWMKFVRFSLNGLANLRVIRRDNQLFFNAKQSIAKDAELIVCLGAKLSTDVGLFTDLIWPVWLKTLEESVVDQLERDFSYVHLGMHVHVVREILKQTGLPLEVFQTRVLQIDHTGSMFVRRLVQSEMNPATWPRLDVYMKMVLDRLIKWIDLPVGIRTTVLTGAQDVLSGKNYPI</sequence>
<name>A0A9X6NEH4_HYPEX</name>
<accession>A0A9X6NEH4</accession>
<dbReference type="Proteomes" id="UP000192578">
    <property type="component" value="Unassembled WGS sequence"/>
</dbReference>
<evidence type="ECO:0000259" key="1">
    <source>
        <dbReference type="Pfam" id="PF21549"/>
    </source>
</evidence>
<organism evidence="2 3">
    <name type="scientific">Hypsibius exemplaris</name>
    <name type="common">Freshwater tardigrade</name>
    <dbReference type="NCBI Taxonomy" id="2072580"/>
    <lineage>
        <taxon>Eukaryota</taxon>
        <taxon>Metazoa</taxon>
        <taxon>Ecdysozoa</taxon>
        <taxon>Tardigrada</taxon>
        <taxon>Eutardigrada</taxon>
        <taxon>Parachela</taxon>
        <taxon>Hypsibioidea</taxon>
        <taxon>Hypsibiidae</taxon>
        <taxon>Hypsibius</taxon>
    </lineage>
</organism>
<feature type="domain" description="SET" evidence="1">
    <location>
        <begin position="32"/>
        <end position="145"/>
    </location>
</feature>
<dbReference type="EMBL" id="MTYJ01000219">
    <property type="protein sequence ID" value="OWA51241.1"/>
    <property type="molecule type" value="Genomic_DNA"/>
</dbReference>
<gene>
    <name evidence="2" type="ORF">BV898_15735</name>
</gene>
<protein>
    <recommendedName>
        <fullName evidence="1">SET domain-containing protein</fullName>
    </recommendedName>
</protein>
<dbReference type="OrthoDB" id="10685036at2759"/>
<dbReference type="CDD" id="cd10534">
    <property type="entry name" value="PR-SET_PRDM-like"/>
    <property type="match status" value="1"/>
</dbReference>
<evidence type="ECO:0000313" key="2">
    <source>
        <dbReference type="EMBL" id="OWA51241.1"/>
    </source>
</evidence>
<proteinExistence type="predicted"/>
<dbReference type="InterPro" id="IPR001214">
    <property type="entry name" value="SET_dom"/>
</dbReference>
<evidence type="ECO:0000313" key="3">
    <source>
        <dbReference type="Proteomes" id="UP000192578"/>
    </source>
</evidence>
<dbReference type="Pfam" id="PF21549">
    <property type="entry name" value="PRDM2_PR"/>
    <property type="match status" value="1"/>
</dbReference>
<dbReference type="InterPro" id="IPR046341">
    <property type="entry name" value="SET_dom_sf"/>
</dbReference>